<dbReference type="EMBL" id="FTOM01000002">
    <property type="protein sequence ID" value="SIS64735.1"/>
    <property type="molecule type" value="Genomic_DNA"/>
</dbReference>
<keyword evidence="1" id="KW-1133">Transmembrane helix</keyword>
<evidence type="ECO:0000313" key="2">
    <source>
        <dbReference type="EMBL" id="SIS64735.1"/>
    </source>
</evidence>
<dbReference type="Proteomes" id="UP000186098">
    <property type="component" value="Unassembled WGS sequence"/>
</dbReference>
<accession>A0A1N7KT55</accession>
<keyword evidence="1" id="KW-0472">Membrane</keyword>
<dbReference type="AlphaFoldDB" id="A0A1N7KT55"/>
<proteinExistence type="predicted"/>
<gene>
    <name evidence="2" type="ORF">SAMN05421795_102137</name>
</gene>
<protein>
    <submittedName>
        <fullName evidence="2">Uncharacterized protein</fullName>
    </submittedName>
</protein>
<reference evidence="3" key="1">
    <citation type="submission" date="2017-01" db="EMBL/GenBank/DDBJ databases">
        <authorList>
            <person name="Varghese N."/>
            <person name="Submissions S."/>
        </authorList>
    </citation>
    <scope>NUCLEOTIDE SEQUENCE [LARGE SCALE GENOMIC DNA]</scope>
    <source>
        <strain evidence="3">DSM 18714</strain>
    </source>
</reference>
<dbReference type="RefSeq" id="WP_076363848.1">
    <property type="nucleotide sequence ID" value="NZ_FTOM01000002.1"/>
</dbReference>
<dbReference type="OrthoDB" id="7855695at2"/>
<organism evidence="2 3">
    <name type="scientific">Phaeovulum vinaykumarii</name>
    <dbReference type="NCBI Taxonomy" id="407234"/>
    <lineage>
        <taxon>Bacteria</taxon>
        <taxon>Pseudomonadati</taxon>
        <taxon>Pseudomonadota</taxon>
        <taxon>Alphaproteobacteria</taxon>
        <taxon>Rhodobacterales</taxon>
        <taxon>Paracoccaceae</taxon>
        <taxon>Phaeovulum</taxon>
    </lineage>
</organism>
<evidence type="ECO:0000313" key="3">
    <source>
        <dbReference type="Proteomes" id="UP000186098"/>
    </source>
</evidence>
<feature type="transmembrane region" description="Helical" evidence="1">
    <location>
        <begin position="7"/>
        <end position="27"/>
    </location>
</feature>
<feature type="transmembrane region" description="Helical" evidence="1">
    <location>
        <begin position="39"/>
        <end position="58"/>
    </location>
</feature>
<evidence type="ECO:0000256" key="1">
    <source>
        <dbReference type="SAM" id="Phobius"/>
    </source>
</evidence>
<keyword evidence="1" id="KW-0812">Transmembrane</keyword>
<keyword evidence="3" id="KW-1185">Reference proteome</keyword>
<sequence length="133" mass="14320">MSSFDDYEYVGVIVPGALPTLAAALLFPELSSFLHSEGFALGDFGIFLIISFVVGHVVQTFGGLIDRAQEILGVGKADQALKNKENWFGGAQWAEFESVFANLVSGNPSSIDKNNYDQAIRATYAVVRAEGRA</sequence>
<name>A0A1N7KT55_9RHOB</name>